<dbReference type="EMBL" id="KV441006">
    <property type="protein sequence ID" value="OAD66063.1"/>
    <property type="molecule type" value="Genomic_DNA"/>
</dbReference>
<dbReference type="GO" id="GO:0003676">
    <property type="term" value="F:nucleic acid binding"/>
    <property type="evidence" value="ECO:0007669"/>
    <property type="project" value="InterPro"/>
</dbReference>
<keyword evidence="2" id="KW-1185">Reference proteome</keyword>
<proteinExistence type="predicted"/>
<evidence type="ECO:0000313" key="1">
    <source>
        <dbReference type="EMBL" id="OAD66063.1"/>
    </source>
</evidence>
<dbReference type="RefSeq" id="XP_018284103.1">
    <property type="nucleotide sequence ID" value="XM_018428688.1"/>
</dbReference>
<accession>A0A162TCM7</accession>
<dbReference type="OrthoDB" id="2417635at2759"/>
<evidence type="ECO:0008006" key="3">
    <source>
        <dbReference type="Google" id="ProtNLM"/>
    </source>
</evidence>
<dbReference type="InParanoid" id="A0A162TCM7"/>
<organism evidence="1 2">
    <name type="scientific">Phycomyces blakesleeanus (strain ATCC 8743b / DSM 1359 / FGSC 10004 / NBRC 33097 / NRRL 1555)</name>
    <dbReference type="NCBI Taxonomy" id="763407"/>
    <lineage>
        <taxon>Eukaryota</taxon>
        <taxon>Fungi</taxon>
        <taxon>Fungi incertae sedis</taxon>
        <taxon>Mucoromycota</taxon>
        <taxon>Mucoromycotina</taxon>
        <taxon>Mucoromycetes</taxon>
        <taxon>Mucorales</taxon>
        <taxon>Phycomycetaceae</taxon>
        <taxon>Phycomyces</taxon>
    </lineage>
</organism>
<reference evidence="2" key="1">
    <citation type="submission" date="2015-06" db="EMBL/GenBank/DDBJ databases">
        <title>Expansion of signal transduction pathways in fungi by whole-genome duplication.</title>
        <authorList>
            <consortium name="DOE Joint Genome Institute"/>
            <person name="Corrochano L.M."/>
            <person name="Kuo A."/>
            <person name="Marcet-Houben M."/>
            <person name="Polaino S."/>
            <person name="Salamov A."/>
            <person name="Villalobos J.M."/>
            <person name="Alvarez M.I."/>
            <person name="Avalos J."/>
            <person name="Benito E.P."/>
            <person name="Benoit I."/>
            <person name="Burger G."/>
            <person name="Camino L.P."/>
            <person name="Canovas D."/>
            <person name="Cerda-Olmedo E."/>
            <person name="Cheng J.-F."/>
            <person name="Dominguez A."/>
            <person name="Elias M."/>
            <person name="Eslava A.P."/>
            <person name="Glaser F."/>
            <person name="Grimwood J."/>
            <person name="Gutierrez G."/>
            <person name="Heitman J."/>
            <person name="Henrissat B."/>
            <person name="Iturriaga E.A."/>
            <person name="Lang B.F."/>
            <person name="Lavin J.L."/>
            <person name="Lee S."/>
            <person name="Li W."/>
            <person name="Lindquist E."/>
            <person name="Lopez-Garcia S."/>
            <person name="Luque E.M."/>
            <person name="Marcos A.T."/>
            <person name="Martin J."/>
            <person name="McCluskey K."/>
            <person name="Medina H.R."/>
            <person name="Miralles-Duran A."/>
            <person name="Miyazaki A."/>
            <person name="Munoz-Torres E."/>
            <person name="Oguiza J.A."/>
            <person name="Ohm R."/>
            <person name="Olmedo M."/>
            <person name="Orejas M."/>
            <person name="Ortiz-Castellanos L."/>
            <person name="Pisabarro A.G."/>
            <person name="Rodriguez-Romero J."/>
            <person name="Ruiz-Herrera J."/>
            <person name="Ruiz-Vazquez R."/>
            <person name="Sanz C."/>
            <person name="Schackwitz W."/>
            <person name="Schmutz J."/>
            <person name="Shahriari M."/>
            <person name="Shelest E."/>
            <person name="Silva-Franco F."/>
            <person name="Soanes D."/>
            <person name="Syed K."/>
            <person name="Tagua V.G."/>
            <person name="Talbot N.J."/>
            <person name="Thon M."/>
            <person name="De vries R.P."/>
            <person name="Wiebenga A."/>
            <person name="Yadav J.S."/>
            <person name="Braun E.L."/>
            <person name="Baker S."/>
            <person name="Garre V."/>
            <person name="Horwitz B."/>
            <person name="Torres-Martinez S."/>
            <person name="Idnurm A."/>
            <person name="Herrera-Estrella A."/>
            <person name="Gabaldon T."/>
            <person name="Grigoriev I.V."/>
        </authorList>
    </citation>
    <scope>NUCLEOTIDE SEQUENCE [LARGE SCALE GENOMIC DNA]</scope>
    <source>
        <strain evidence="2">NRRL 1555(-)</strain>
    </source>
</reference>
<gene>
    <name evidence="1" type="ORF">PHYBLDRAFT_119524</name>
</gene>
<evidence type="ECO:0000313" key="2">
    <source>
        <dbReference type="Proteomes" id="UP000077315"/>
    </source>
</evidence>
<dbReference type="GeneID" id="28989594"/>
<sequence>SLEPLSFLEGSVDQVTYYHCLSKDFNPWYMKLNDEMDTMFPFQEDGTSSHTGSYTTCWKNRWEIKRFDYCSLQSPDLNPIEHVWNAIKANFQELKACILQEWEKLDLAGLLRTLVASMPDRVQAGIEARGDHTTYQILFFYFHKTYIYIHNKTKFHSI</sequence>
<dbReference type="VEuPathDB" id="FungiDB:PHYBLDRAFT_119524"/>
<feature type="non-terminal residue" evidence="1">
    <location>
        <position position="1"/>
    </location>
</feature>
<dbReference type="AlphaFoldDB" id="A0A162TCM7"/>
<dbReference type="Proteomes" id="UP000077315">
    <property type="component" value="Unassembled WGS sequence"/>
</dbReference>
<name>A0A162TCM7_PHYB8</name>
<dbReference type="InterPro" id="IPR036397">
    <property type="entry name" value="RNaseH_sf"/>
</dbReference>
<protein>
    <recommendedName>
        <fullName evidence="3">Tc1-like transposase DDE domain-containing protein</fullName>
    </recommendedName>
</protein>
<dbReference type="STRING" id="763407.A0A162TCM7"/>
<dbReference type="Gene3D" id="3.30.420.10">
    <property type="entry name" value="Ribonuclease H-like superfamily/Ribonuclease H"/>
    <property type="match status" value="1"/>
</dbReference>